<accession>A0ACC1NVJ6</accession>
<reference evidence="1" key="1">
    <citation type="submission" date="2022-08" db="EMBL/GenBank/DDBJ databases">
        <title>Genome Sequence of Lecanicillium fungicola.</title>
        <authorList>
            <person name="Buettner E."/>
        </authorList>
    </citation>
    <scope>NUCLEOTIDE SEQUENCE</scope>
    <source>
        <strain evidence="1">Babe33</strain>
    </source>
</reference>
<name>A0ACC1NVJ6_9HYPO</name>
<proteinExistence type="predicted"/>
<evidence type="ECO:0000313" key="1">
    <source>
        <dbReference type="EMBL" id="KAJ2983158.1"/>
    </source>
</evidence>
<keyword evidence="2" id="KW-1185">Reference proteome</keyword>
<sequence length="567" mass="65549">MTEEMTLQELPPLKLDLANYAKLDDKQAGHLRHFYNLVSQKDGDWHYFGTSEAHNEFDDAARYQLATMAYAAGAAHYHRLPALRGPFKALMHQMIHKMLRREVWGYWYTSSQSGKIFDPDLKELRKPWADPVVKENIMYSGHLLLMTSLYAMLFDDNEYEQEGGIKFHWNPLFWGFGPETFTYNNRQLSEVILKQMEENDYVGVCCEPNAVFVICNQFPLVAMRYNDIRNGTDTVLKEILPKYKASLERKGMFGADGLYASFFAVKQQRAISAIHGAHTAWANAFMNAWNSDFVHSMYEKQSLGFLVEVDGKTRLQPTCIAKTFRKLVHEHDRDPKDRKTLDEARSRWKNRKPTAPFETLNWLAWTMMLSELGREKELNDLFDQADEFCNPTWVNGGLYYPRNDVLFDSEYNLTHVEPHSGNSGIGYARLNVKNGQKIMWEKPWTRETLSSRPWVDGAGYADDVDFLRGVWDSDHMAMIITLRRWCEDCKPVTLHIQNLEAGNWVLYVNGKPKDIYNVSSNGGSVKFDEAVGRDETDVVLQRIRPGNQGNQARAPSDLKCWKFKPQL</sequence>
<gene>
    <name evidence="1" type="ORF">NQ176_g894</name>
</gene>
<evidence type="ECO:0000313" key="2">
    <source>
        <dbReference type="Proteomes" id="UP001143910"/>
    </source>
</evidence>
<dbReference type="EMBL" id="JANJQO010000041">
    <property type="protein sequence ID" value="KAJ2983158.1"/>
    <property type="molecule type" value="Genomic_DNA"/>
</dbReference>
<protein>
    <submittedName>
        <fullName evidence="1">Uncharacterized protein</fullName>
    </submittedName>
</protein>
<dbReference type="Proteomes" id="UP001143910">
    <property type="component" value="Unassembled WGS sequence"/>
</dbReference>
<comment type="caution">
    <text evidence="1">The sequence shown here is derived from an EMBL/GenBank/DDBJ whole genome shotgun (WGS) entry which is preliminary data.</text>
</comment>
<organism evidence="1 2">
    <name type="scientific">Zarea fungicola</name>
    <dbReference type="NCBI Taxonomy" id="93591"/>
    <lineage>
        <taxon>Eukaryota</taxon>
        <taxon>Fungi</taxon>
        <taxon>Dikarya</taxon>
        <taxon>Ascomycota</taxon>
        <taxon>Pezizomycotina</taxon>
        <taxon>Sordariomycetes</taxon>
        <taxon>Hypocreomycetidae</taxon>
        <taxon>Hypocreales</taxon>
        <taxon>Cordycipitaceae</taxon>
        <taxon>Zarea</taxon>
    </lineage>
</organism>